<gene>
    <name evidence="3" type="ORF">C1SCF055_LOCUS43058</name>
</gene>
<feature type="coiled-coil region" evidence="1">
    <location>
        <begin position="1539"/>
        <end position="1566"/>
    </location>
</feature>
<dbReference type="EMBL" id="CAMXCT010006697">
    <property type="protein sequence ID" value="CAI4018501.1"/>
    <property type="molecule type" value="Genomic_DNA"/>
</dbReference>
<evidence type="ECO:0000256" key="1">
    <source>
        <dbReference type="SAM" id="Coils"/>
    </source>
</evidence>
<dbReference type="InterPro" id="IPR027417">
    <property type="entry name" value="P-loop_NTPase"/>
</dbReference>
<name>A0A9P1M0X1_9DINO</name>
<proteinExistence type="predicted"/>
<dbReference type="EMBL" id="CAMXCT030006697">
    <property type="protein sequence ID" value="CAL4805813.1"/>
    <property type="molecule type" value="Genomic_DNA"/>
</dbReference>
<evidence type="ECO:0000313" key="4">
    <source>
        <dbReference type="EMBL" id="CAL4805813.1"/>
    </source>
</evidence>
<dbReference type="SUPFAM" id="SSF56219">
    <property type="entry name" value="DNase I-like"/>
    <property type="match status" value="1"/>
</dbReference>
<comment type="caution">
    <text evidence="3">The sequence shown here is derived from an EMBL/GenBank/DDBJ whole genome shotgun (WGS) entry which is preliminary data.</text>
</comment>
<dbReference type="Gene3D" id="3.40.50.300">
    <property type="entry name" value="P-loop containing nucleotide triphosphate hydrolases"/>
    <property type="match status" value="2"/>
</dbReference>
<dbReference type="Pfam" id="PF08477">
    <property type="entry name" value="Roc"/>
    <property type="match status" value="1"/>
</dbReference>
<keyword evidence="1" id="KW-0175">Coiled coil</keyword>
<organism evidence="3">
    <name type="scientific">Cladocopium goreaui</name>
    <dbReference type="NCBI Taxonomy" id="2562237"/>
    <lineage>
        <taxon>Eukaryota</taxon>
        <taxon>Sar</taxon>
        <taxon>Alveolata</taxon>
        <taxon>Dinophyceae</taxon>
        <taxon>Suessiales</taxon>
        <taxon>Symbiodiniaceae</taxon>
        <taxon>Cladocopium</taxon>
    </lineage>
</organism>
<protein>
    <submittedName>
        <fullName evidence="4">Protein NLRC3</fullName>
    </submittedName>
</protein>
<feature type="compositionally biased region" description="Polar residues" evidence="2">
    <location>
        <begin position="250"/>
        <end position="271"/>
    </location>
</feature>
<reference evidence="3" key="1">
    <citation type="submission" date="2022-10" db="EMBL/GenBank/DDBJ databases">
        <authorList>
            <person name="Chen Y."/>
            <person name="Dougan E. K."/>
            <person name="Chan C."/>
            <person name="Rhodes N."/>
            <person name="Thang M."/>
        </authorList>
    </citation>
    <scope>NUCLEOTIDE SEQUENCE</scope>
</reference>
<keyword evidence="5" id="KW-1185">Reference proteome</keyword>
<accession>A0A9P1M0X1</accession>
<dbReference type="SUPFAM" id="SSF52540">
    <property type="entry name" value="P-loop containing nucleoside triphosphate hydrolases"/>
    <property type="match status" value="1"/>
</dbReference>
<feature type="region of interest" description="Disordered" evidence="2">
    <location>
        <begin position="118"/>
        <end position="274"/>
    </location>
</feature>
<evidence type="ECO:0000256" key="2">
    <source>
        <dbReference type="SAM" id="MobiDB-lite"/>
    </source>
</evidence>
<dbReference type="Gene3D" id="3.60.10.10">
    <property type="entry name" value="Endonuclease/exonuclease/phosphatase"/>
    <property type="match status" value="1"/>
</dbReference>
<evidence type="ECO:0000313" key="5">
    <source>
        <dbReference type="Proteomes" id="UP001152797"/>
    </source>
</evidence>
<dbReference type="EMBL" id="CAMXCT020006697">
    <property type="protein sequence ID" value="CAL1171876.1"/>
    <property type="molecule type" value="Genomic_DNA"/>
</dbReference>
<dbReference type="OrthoDB" id="444633at2759"/>
<evidence type="ECO:0000313" key="3">
    <source>
        <dbReference type="EMBL" id="CAI4018501.1"/>
    </source>
</evidence>
<dbReference type="Proteomes" id="UP001152797">
    <property type="component" value="Unassembled WGS sequence"/>
</dbReference>
<dbReference type="InterPro" id="IPR036691">
    <property type="entry name" value="Endo/exonu/phosph_ase_sf"/>
</dbReference>
<reference evidence="4 5" key="2">
    <citation type="submission" date="2024-05" db="EMBL/GenBank/DDBJ databases">
        <authorList>
            <person name="Chen Y."/>
            <person name="Shah S."/>
            <person name="Dougan E. K."/>
            <person name="Thang M."/>
            <person name="Chan C."/>
        </authorList>
    </citation>
    <scope>NUCLEOTIDE SEQUENCE [LARGE SCALE GENOMIC DNA]</scope>
</reference>
<sequence length="1587" mass="178287">MQCCSNAFACIFLSLQEEELERLQEEELERLQKLSLERQKQGVAPLPVVRLCFVGRGRAGKTTTLRRLKGESFRDDEPSTHGLDVWAGQVEADLQADLKKTHPWKRWEESMHLTALKDGLRNPLPKGPETDALTAQNADEQPDDMLEPQGLIEPEAGSKDDEQAQSTQGLNEPEHATSVASHGPKANQPDALLESSAAAQPTQGLNKPEEHATSVASQGPKANQPDALLESSAAAQPTQGLDKPEEHATSVASQGPNANEQPQEDISSSSGPKMCGPVVLDEDMLSKLGSQKAGIDVRLQCWDFPGQEEYALLNQLHFSERAIYLVFLDLTGQLEDEWRHLSFWLWKIVRFSTEKDACPPILLIGTKAGARNRCVTDLDLQKRLEDLQSRVPRLKEQLQPHPADLGSKCTKCPWLFPIENKGKKFEAWISPLRMQLQRMALQFVSPRDLWEAGNSDGSVVPRFVGLKAETFPLTWLQAHDLLTRLGAGFRARAERAHIEKVYPGAQPGSRLKIEDYLRATISDKVWLNLPPGAFIELHSQDQLDDLREEELSFDVSCDFLELKVVQRLLGGMEPKGLSLEDTEKLLDMLNKLGILVWINEDKLRDTVMLNPRQVAVAMANLITLCFSADNFEHKNSAIEVIRKIPDSSASDLLRFRSSGIATQDLIKGVWKKDFDEASQQLLQEVLLRNDLMCGRLVQDEFVLPSCLPVAHCAEEAIRETDEVLYLDVGGLLSPNFFPALAHLIYRNINLESLSMCKKPGPPQVFRNRGDLHSDTHSVFVSLFPVSAPNDKSLLRILVRGNDQKANCALAQEVKRVLLNDILGFDPETEIDVEKDPSSFFGFKGAKDKETLELERSFALQPCLNSQCNLTCSLCRLSALLQERFLPDLSLGLRSIVETTAFQRHTRPAGSFRFKSMQFPGDVDLEEYLVIDAKCKDDALPKLCSAIQEIFAALFARNSEVQVFIGGLKAGSNPRQNVPGVQKEWLKWSQKELCAGKKEMCRDANAAPVFMTLSKALEEGHETWTAKIDMFAKVRLFHDSEATPRFFEITNVLRAGYFEGSKPIQPITKEKDSLQGIEMNLKNYSSEEPNAMKYVKRLWERSAYLAQRGFDLDWHVNMLEALRPLLSHWSAELCQIAAHVETLIKMMKFGRGEVIEHALDDLRTVRQSLLSLQSRLHSVEDSEQPAAQDGLERIRDAMKYILKKPIIDPETKKPCSRGLHKAQLLLESCVETVVISKLGSFEFPVAKRLGELWQFPSDHPPIAAKLTLGERTIKVASWNVLNRNYYKYIDADTQGLKGSQITTLHEAERRESTIVEKIQEMLLKTNIHILCLEECWPELIAELKAALGENLLFEMLCSGDEQDKNQEVIVFDSKLRVMYVHHHPPFSENSKKVVTEVHFQLETESLRVVTTHVPGAPFGRARREFADCLAEIVKGEKLPTVLMADLNFPDKAVHPLLLDRGLEDIYFVPTPYPTNICQGSLLPKRIDSIAAINHQVAGSKLYATAMGAKELLDGLDKVVELLQSKSAEPLTPTRYHSDKVETDAEQISRLERELHAARQRVKYLQSTIDCQNEERAREAPATSSKARS</sequence>